<evidence type="ECO:0000313" key="2">
    <source>
        <dbReference type="EMBL" id="ATQ75073.1"/>
    </source>
</evidence>
<dbReference type="Gene3D" id="1.10.10.2830">
    <property type="match status" value="1"/>
</dbReference>
<evidence type="ECO:0000313" key="3">
    <source>
        <dbReference type="Proteomes" id="UP000229897"/>
    </source>
</evidence>
<evidence type="ECO:0000259" key="1">
    <source>
        <dbReference type="Pfam" id="PF17762"/>
    </source>
</evidence>
<name>A0A2D2DJB1_9BURK</name>
<keyword evidence="3" id="KW-1185">Reference proteome</keyword>
<proteinExistence type="predicted"/>
<dbReference type="Pfam" id="PF17762">
    <property type="entry name" value="HTH_ParB"/>
    <property type="match status" value="1"/>
</dbReference>
<gene>
    <name evidence="2" type="ORF">CR152_11480</name>
</gene>
<protein>
    <recommendedName>
        <fullName evidence="1">ParB/Spo0J HTH domain-containing protein</fullName>
    </recommendedName>
</protein>
<feature type="domain" description="ParB/Spo0J HTH" evidence="1">
    <location>
        <begin position="140"/>
        <end position="217"/>
    </location>
</feature>
<sequence length="289" mass="30957">MGQINESAPKSQRSEKPAVSLKVMKERGMLGVSTVKSWGVDPRLVQFESGFNRAINREHVESIKCALRAGHELDDIKVRIEEGAIIAVDGHHRVTAAVEWLAEPDVREPDGGFQLGAKQFRGGDAERVIHLITSSQGLGLTPLERSAQYRKLVGWGWTPAAIAEAVGRSVQNVSDALVLADANSDVKLAVTEKQISASNAAKIVRQSGGRAGAVIAEHVEAARLQGKAKATAKQIAGNTPKDLIAAIRREIDSGGTFRAEELCPSFADLITYLRSTPSRGDTSPAQPTK</sequence>
<dbReference type="Proteomes" id="UP000229897">
    <property type="component" value="Chromosome"/>
</dbReference>
<dbReference type="InterPro" id="IPR041468">
    <property type="entry name" value="HTH_ParB/Spo0J"/>
</dbReference>
<dbReference type="RefSeq" id="WP_157778447.1">
    <property type="nucleotide sequence ID" value="NZ_CP024608.1"/>
</dbReference>
<organism evidence="2 3">
    <name type="scientific">Massilia violaceinigra</name>
    <dbReference type="NCBI Taxonomy" id="2045208"/>
    <lineage>
        <taxon>Bacteria</taxon>
        <taxon>Pseudomonadati</taxon>
        <taxon>Pseudomonadota</taxon>
        <taxon>Betaproteobacteria</taxon>
        <taxon>Burkholderiales</taxon>
        <taxon>Oxalobacteraceae</taxon>
        <taxon>Telluria group</taxon>
        <taxon>Massilia</taxon>
    </lineage>
</organism>
<dbReference type="EMBL" id="CP024608">
    <property type="protein sequence ID" value="ATQ75073.1"/>
    <property type="molecule type" value="Genomic_DNA"/>
</dbReference>
<reference evidence="2" key="1">
    <citation type="submission" date="2017-10" db="EMBL/GenBank/DDBJ databases">
        <title>Massilia psychrophilum sp. nov., a novel purple-pigmented bacterium isolated from Tianshan glacier, Xinjiang Municipality, China.</title>
        <authorList>
            <person name="Wang H."/>
        </authorList>
    </citation>
    <scope>NUCLEOTIDE SEQUENCE [LARGE SCALE GENOMIC DNA]</scope>
    <source>
        <strain evidence="2">B2</strain>
    </source>
</reference>
<dbReference type="SUPFAM" id="SSF109709">
    <property type="entry name" value="KorB DNA-binding domain-like"/>
    <property type="match status" value="1"/>
</dbReference>
<dbReference type="OrthoDB" id="9135615at2"/>
<dbReference type="KEGG" id="mass:CR152_11480"/>
<dbReference type="AlphaFoldDB" id="A0A2D2DJB1"/>
<accession>A0A2D2DJB1</accession>